<organism evidence="3 4">
    <name type="scientific">Discostella pseudostelligera</name>
    <dbReference type="NCBI Taxonomy" id="259834"/>
    <lineage>
        <taxon>Eukaryota</taxon>
        <taxon>Sar</taxon>
        <taxon>Stramenopiles</taxon>
        <taxon>Ochrophyta</taxon>
        <taxon>Bacillariophyta</taxon>
        <taxon>Coscinodiscophyceae</taxon>
        <taxon>Thalassiosirophycidae</taxon>
        <taxon>Stephanodiscales</taxon>
        <taxon>Stephanodiscaceae</taxon>
        <taxon>Discostella</taxon>
    </lineage>
</organism>
<feature type="compositionally biased region" description="Polar residues" evidence="2">
    <location>
        <begin position="28"/>
        <end position="42"/>
    </location>
</feature>
<feature type="compositionally biased region" description="Basic and acidic residues" evidence="2">
    <location>
        <begin position="44"/>
        <end position="53"/>
    </location>
</feature>
<dbReference type="Proteomes" id="UP001530293">
    <property type="component" value="Unassembled WGS sequence"/>
</dbReference>
<evidence type="ECO:0000313" key="4">
    <source>
        <dbReference type="Proteomes" id="UP001530293"/>
    </source>
</evidence>
<evidence type="ECO:0000256" key="1">
    <source>
        <dbReference type="SAM" id="Coils"/>
    </source>
</evidence>
<keyword evidence="1" id="KW-0175">Coiled coil</keyword>
<name>A0ABD3N4F0_9STRA</name>
<feature type="compositionally biased region" description="Polar residues" evidence="2">
    <location>
        <begin position="54"/>
        <end position="68"/>
    </location>
</feature>
<feature type="compositionally biased region" description="Basic residues" evidence="2">
    <location>
        <begin position="79"/>
        <end position="89"/>
    </location>
</feature>
<reference evidence="3 4" key="1">
    <citation type="submission" date="2024-10" db="EMBL/GenBank/DDBJ databases">
        <title>Updated reference genomes for cyclostephanoid diatoms.</title>
        <authorList>
            <person name="Roberts W.R."/>
            <person name="Alverson A.J."/>
        </authorList>
    </citation>
    <scope>NUCLEOTIDE SEQUENCE [LARGE SCALE GENOMIC DNA]</scope>
    <source>
        <strain evidence="3 4">AJA232-27</strain>
    </source>
</reference>
<sequence>MMMTEIQLRAAPGGGHYDECSGPDDSNRSSTSVDDSHGSANSYEDEKLIHDLRNTLTLESRNPQQGQNRSPDRPTTTSTRRRRTSHRRKSGDEDDGGLREKFEVESLYLQISELKRQNEVLREMWESVRRR</sequence>
<evidence type="ECO:0000313" key="3">
    <source>
        <dbReference type="EMBL" id="KAL3770964.1"/>
    </source>
</evidence>
<dbReference type="AlphaFoldDB" id="A0ABD3N4F0"/>
<gene>
    <name evidence="3" type="ORF">ACHAWU_005293</name>
</gene>
<evidence type="ECO:0000256" key="2">
    <source>
        <dbReference type="SAM" id="MobiDB-lite"/>
    </source>
</evidence>
<proteinExistence type="predicted"/>
<keyword evidence="4" id="KW-1185">Reference proteome</keyword>
<dbReference type="EMBL" id="JALLBG020000033">
    <property type="protein sequence ID" value="KAL3770964.1"/>
    <property type="molecule type" value="Genomic_DNA"/>
</dbReference>
<comment type="caution">
    <text evidence="3">The sequence shown here is derived from an EMBL/GenBank/DDBJ whole genome shotgun (WGS) entry which is preliminary data.</text>
</comment>
<feature type="coiled-coil region" evidence="1">
    <location>
        <begin position="104"/>
        <end position="131"/>
    </location>
</feature>
<protein>
    <submittedName>
        <fullName evidence="3">Uncharacterized protein</fullName>
    </submittedName>
</protein>
<accession>A0ABD3N4F0</accession>
<feature type="region of interest" description="Disordered" evidence="2">
    <location>
        <begin position="1"/>
        <end position="99"/>
    </location>
</feature>